<dbReference type="Pfam" id="PF00046">
    <property type="entry name" value="Homeodomain"/>
    <property type="match status" value="1"/>
</dbReference>
<feature type="DNA-binding region" description="Homeobox" evidence="4">
    <location>
        <begin position="22"/>
        <end position="81"/>
    </location>
</feature>
<dbReference type="PROSITE" id="PS00027">
    <property type="entry name" value="HOMEOBOX_1"/>
    <property type="match status" value="1"/>
</dbReference>
<keyword evidence="9" id="KW-1185">Reference proteome</keyword>
<name>A0ABR2W9V0_9FUNG</name>
<dbReference type="CDD" id="cd00086">
    <property type="entry name" value="homeodomain"/>
    <property type="match status" value="1"/>
</dbReference>
<evidence type="ECO:0000259" key="7">
    <source>
        <dbReference type="PROSITE" id="PS50071"/>
    </source>
</evidence>
<dbReference type="InterPro" id="IPR051000">
    <property type="entry name" value="Homeobox_DNA-bind_prot"/>
</dbReference>
<protein>
    <recommendedName>
        <fullName evidence="7">Homeobox domain-containing protein</fullName>
    </recommendedName>
</protein>
<feature type="region of interest" description="Disordered" evidence="6">
    <location>
        <begin position="106"/>
        <end position="128"/>
    </location>
</feature>
<organism evidence="8 9">
    <name type="scientific">Basidiobolus ranarum</name>
    <dbReference type="NCBI Taxonomy" id="34480"/>
    <lineage>
        <taxon>Eukaryota</taxon>
        <taxon>Fungi</taxon>
        <taxon>Fungi incertae sedis</taxon>
        <taxon>Zoopagomycota</taxon>
        <taxon>Entomophthoromycotina</taxon>
        <taxon>Basidiobolomycetes</taxon>
        <taxon>Basidiobolales</taxon>
        <taxon>Basidiobolaceae</taxon>
        <taxon>Basidiobolus</taxon>
    </lineage>
</organism>
<dbReference type="InterPro" id="IPR017970">
    <property type="entry name" value="Homeobox_CS"/>
</dbReference>
<comment type="caution">
    <text evidence="8">The sequence shown here is derived from an EMBL/GenBank/DDBJ whole genome shotgun (WGS) entry which is preliminary data.</text>
</comment>
<dbReference type="SUPFAM" id="SSF46689">
    <property type="entry name" value="Homeodomain-like"/>
    <property type="match status" value="1"/>
</dbReference>
<sequence length="491" mass="55791">MFETFHQSPHGEFRTSFYNPFEVKTRKRTKKSQFKVLERTFYENPKPNSVLRKQLAQELGMTPRGVQVWFQNRRAKAKNQRSNEENPGRDIVTSESQIDDMGHASIHAPNQFSQNGVDYEPSTPNGVDASHSNANLEKTSQALDRTRDSVLFSAFDLNNACFTSRDNSKGLEAPHYANAHEGMLKKSRQKPNPEALKIASTPEQYEMMLHQHQARREQQKLLQQQRKKSLESQLYYHQQGYNQMGEADSRLQDFRSRANSLPGQKIDYNHYGPLSASDASEYSTDLFSPMSGIMTSSEATPLTPMTAASMPEHVHNYMNPYSPSISPGLRTPNEAGDSHRSGAHLVNSTRRNSCPPEFIAAFADMQYLGEEKSHLATIVEDETNTALQQDRNQDGADNGYHSQPRYVVGINHYQRSAAPSSSAVYFQPTPNSVISNDIEYERLKTRRQSEHLIEQHPQTHDSIPMNSTAPLLRGHSLDSVMWQNGRDLRRY</sequence>
<keyword evidence="3 4" id="KW-0539">Nucleus</keyword>
<dbReference type="InterPro" id="IPR009057">
    <property type="entry name" value="Homeodomain-like_sf"/>
</dbReference>
<proteinExistence type="predicted"/>
<evidence type="ECO:0000256" key="1">
    <source>
        <dbReference type="ARBA" id="ARBA00023125"/>
    </source>
</evidence>
<accession>A0ABR2W9V0</accession>
<reference evidence="8 9" key="1">
    <citation type="submission" date="2023-04" db="EMBL/GenBank/DDBJ databases">
        <title>Genome of Basidiobolus ranarum AG-B5.</title>
        <authorList>
            <person name="Stajich J.E."/>
            <person name="Carter-House D."/>
            <person name="Gryganskyi A."/>
        </authorList>
    </citation>
    <scope>NUCLEOTIDE SEQUENCE [LARGE SCALE GENOMIC DNA]</scope>
    <source>
        <strain evidence="8 9">AG-B5</strain>
    </source>
</reference>
<evidence type="ECO:0000313" key="8">
    <source>
        <dbReference type="EMBL" id="KAK9728077.1"/>
    </source>
</evidence>
<dbReference type="PANTHER" id="PTHR24324:SF9">
    <property type="entry name" value="HOMEOBOX DOMAIN-CONTAINING PROTEIN"/>
    <property type="match status" value="1"/>
</dbReference>
<dbReference type="Gene3D" id="1.10.10.60">
    <property type="entry name" value="Homeodomain-like"/>
    <property type="match status" value="1"/>
</dbReference>
<dbReference type="PROSITE" id="PS50071">
    <property type="entry name" value="HOMEOBOX_2"/>
    <property type="match status" value="1"/>
</dbReference>
<feature type="region of interest" description="Disordered" evidence="6">
    <location>
        <begin position="331"/>
        <end position="350"/>
    </location>
</feature>
<evidence type="ECO:0000256" key="4">
    <source>
        <dbReference type="PROSITE-ProRule" id="PRU00108"/>
    </source>
</evidence>
<dbReference type="SMART" id="SM00389">
    <property type="entry name" value="HOX"/>
    <property type="match status" value="1"/>
</dbReference>
<dbReference type="EMBL" id="JASJQH010006904">
    <property type="protein sequence ID" value="KAK9728077.1"/>
    <property type="molecule type" value="Genomic_DNA"/>
</dbReference>
<evidence type="ECO:0000256" key="3">
    <source>
        <dbReference type="ARBA" id="ARBA00023242"/>
    </source>
</evidence>
<keyword evidence="1 4" id="KW-0238">DNA-binding</keyword>
<evidence type="ECO:0000256" key="5">
    <source>
        <dbReference type="RuleBase" id="RU000682"/>
    </source>
</evidence>
<evidence type="ECO:0000256" key="6">
    <source>
        <dbReference type="SAM" id="MobiDB-lite"/>
    </source>
</evidence>
<evidence type="ECO:0000313" key="9">
    <source>
        <dbReference type="Proteomes" id="UP001479436"/>
    </source>
</evidence>
<dbReference type="InterPro" id="IPR001356">
    <property type="entry name" value="HD"/>
</dbReference>
<feature type="domain" description="Homeobox" evidence="7">
    <location>
        <begin position="20"/>
        <end position="80"/>
    </location>
</feature>
<dbReference type="PANTHER" id="PTHR24324">
    <property type="entry name" value="HOMEOBOX PROTEIN HHEX"/>
    <property type="match status" value="1"/>
</dbReference>
<keyword evidence="2 4" id="KW-0371">Homeobox</keyword>
<feature type="compositionally biased region" description="Polar residues" evidence="6">
    <location>
        <begin position="108"/>
        <end position="128"/>
    </location>
</feature>
<comment type="subcellular location">
    <subcellularLocation>
        <location evidence="4 5">Nucleus</location>
    </subcellularLocation>
</comment>
<evidence type="ECO:0000256" key="2">
    <source>
        <dbReference type="ARBA" id="ARBA00023155"/>
    </source>
</evidence>
<gene>
    <name evidence="8" type="ORF">K7432_001329</name>
</gene>
<dbReference type="Proteomes" id="UP001479436">
    <property type="component" value="Unassembled WGS sequence"/>
</dbReference>